<gene>
    <name evidence="2" type="ORF">PAUR_a1812</name>
</gene>
<sequence>MPPLFQNLLDKILSKKHQCESIVFKHDSIYVVPSKGGFGFLSIALLNFILGINYQNNLILAVSYIMVILLVVSLIYGYLNFKGLGLRLIHAQADHAGGKTDAVFELITDKNRFDISIHHIKTGAITICDFLSQTSITNSNLKLPRGVHLIGKFKVFSHYPFGLVRVWSYLISQQKIYVYPAPLNANTDMSSIETNNGAKQNLLVADSNDEFKELTNYQKGMSLHQVSWRHYAKNQEMLVKNYVGEQRASVGFDFNLLTGTVEERLSKLCFLVLQATENHQPFAMKLPNRVLDSGSGRQHCQVSLEILSEY</sequence>
<dbReference type="Proteomes" id="UP000615755">
    <property type="component" value="Unassembled WGS sequence"/>
</dbReference>
<dbReference type="RefSeq" id="WP_192507556.1">
    <property type="nucleotide sequence ID" value="NZ_AQGV01000012.1"/>
</dbReference>
<evidence type="ECO:0000313" key="3">
    <source>
        <dbReference type="Proteomes" id="UP000615755"/>
    </source>
</evidence>
<proteinExistence type="predicted"/>
<dbReference type="PANTHER" id="PTHR34351">
    <property type="entry name" value="SLR1927 PROTEIN-RELATED"/>
    <property type="match status" value="1"/>
</dbReference>
<feature type="transmembrane region" description="Helical" evidence="1">
    <location>
        <begin position="58"/>
        <end position="79"/>
    </location>
</feature>
<name>A0ABR9EB83_9GAMM</name>
<protein>
    <recommendedName>
        <fullName evidence="4">DUF58 domain-containing protein</fullName>
    </recommendedName>
</protein>
<keyword evidence="1" id="KW-0812">Transmembrane</keyword>
<accession>A0ABR9EB83</accession>
<comment type="caution">
    <text evidence="2">The sequence shown here is derived from an EMBL/GenBank/DDBJ whole genome shotgun (WGS) entry which is preliminary data.</text>
</comment>
<evidence type="ECO:0000313" key="2">
    <source>
        <dbReference type="EMBL" id="MBE0368250.1"/>
    </source>
</evidence>
<evidence type="ECO:0008006" key="4">
    <source>
        <dbReference type="Google" id="ProtNLM"/>
    </source>
</evidence>
<dbReference type="EMBL" id="AQGV01000012">
    <property type="protein sequence ID" value="MBE0368250.1"/>
    <property type="molecule type" value="Genomic_DNA"/>
</dbReference>
<feature type="transmembrane region" description="Helical" evidence="1">
    <location>
        <begin position="30"/>
        <end position="52"/>
    </location>
</feature>
<keyword evidence="1" id="KW-0472">Membrane</keyword>
<reference evidence="2 3" key="1">
    <citation type="submission" date="2015-03" db="EMBL/GenBank/DDBJ databases">
        <title>Genome sequence of Pseudoalteromonas aurantia.</title>
        <authorList>
            <person name="Xie B.-B."/>
            <person name="Rong J.-C."/>
            <person name="Qin Q.-L."/>
            <person name="Zhang Y.-Z."/>
        </authorList>
    </citation>
    <scope>NUCLEOTIDE SEQUENCE [LARGE SCALE GENOMIC DNA]</scope>
    <source>
        <strain evidence="2 3">208</strain>
    </source>
</reference>
<dbReference type="PANTHER" id="PTHR34351:SF1">
    <property type="entry name" value="SLR1927 PROTEIN"/>
    <property type="match status" value="1"/>
</dbReference>
<organism evidence="2 3">
    <name type="scientific">Pseudoalteromonas aurantia 208</name>
    <dbReference type="NCBI Taxonomy" id="1314867"/>
    <lineage>
        <taxon>Bacteria</taxon>
        <taxon>Pseudomonadati</taxon>
        <taxon>Pseudomonadota</taxon>
        <taxon>Gammaproteobacteria</taxon>
        <taxon>Alteromonadales</taxon>
        <taxon>Pseudoalteromonadaceae</taxon>
        <taxon>Pseudoalteromonas</taxon>
    </lineage>
</organism>
<evidence type="ECO:0000256" key="1">
    <source>
        <dbReference type="SAM" id="Phobius"/>
    </source>
</evidence>
<keyword evidence="1" id="KW-1133">Transmembrane helix</keyword>
<keyword evidence="3" id="KW-1185">Reference proteome</keyword>